<dbReference type="Proteomes" id="UP000015105">
    <property type="component" value="Chromosome 2D"/>
</dbReference>
<dbReference type="Gramene" id="AET2Gv20479900.22">
    <property type="protein sequence ID" value="AET2Gv20479900.22"/>
    <property type="gene ID" value="AET2Gv20479900"/>
</dbReference>
<evidence type="ECO:0000313" key="2">
    <source>
        <dbReference type="Proteomes" id="UP000015105"/>
    </source>
</evidence>
<reference evidence="1" key="4">
    <citation type="submission" date="2019-03" db="UniProtKB">
        <authorList>
            <consortium name="EnsemblPlants"/>
        </authorList>
    </citation>
    <scope>IDENTIFICATION</scope>
</reference>
<dbReference type="AlphaFoldDB" id="A0A453BEQ6"/>
<reference evidence="2" key="1">
    <citation type="journal article" date="2014" name="Science">
        <title>Ancient hybridizations among the ancestral genomes of bread wheat.</title>
        <authorList>
            <consortium name="International Wheat Genome Sequencing Consortium,"/>
            <person name="Marcussen T."/>
            <person name="Sandve S.R."/>
            <person name="Heier L."/>
            <person name="Spannagl M."/>
            <person name="Pfeifer M."/>
            <person name="Jakobsen K.S."/>
            <person name="Wulff B.B."/>
            <person name="Steuernagel B."/>
            <person name="Mayer K.F."/>
            <person name="Olsen O.A."/>
        </authorList>
    </citation>
    <scope>NUCLEOTIDE SEQUENCE [LARGE SCALE GENOMIC DNA]</scope>
    <source>
        <strain evidence="2">cv. AL8/78</strain>
    </source>
</reference>
<reference evidence="2" key="2">
    <citation type="journal article" date="2017" name="Nat. Plants">
        <title>The Aegilops tauschii genome reveals multiple impacts of transposons.</title>
        <authorList>
            <person name="Zhao G."/>
            <person name="Zou C."/>
            <person name="Li K."/>
            <person name="Wang K."/>
            <person name="Li T."/>
            <person name="Gao L."/>
            <person name="Zhang X."/>
            <person name="Wang H."/>
            <person name="Yang Z."/>
            <person name="Liu X."/>
            <person name="Jiang W."/>
            <person name="Mao L."/>
            <person name="Kong X."/>
            <person name="Jiao Y."/>
            <person name="Jia J."/>
        </authorList>
    </citation>
    <scope>NUCLEOTIDE SEQUENCE [LARGE SCALE GENOMIC DNA]</scope>
    <source>
        <strain evidence="2">cv. AL8/78</strain>
    </source>
</reference>
<dbReference type="EnsemblPlants" id="AET2Gv20479900.22">
    <property type="protein sequence ID" value="AET2Gv20479900.22"/>
    <property type="gene ID" value="AET2Gv20479900"/>
</dbReference>
<evidence type="ECO:0000313" key="1">
    <source>
        <dbReference type="EnsemblPlants" id="AET2Gv20479900.22"/>
    </source>
</evidence>
<accession>A0A453BEQ6</accession>
<reference evidence="1" key="5">
    <citation type="journal article" date="2021" name="G3 (Bethesda)">
        <title>Aegilops tauschii genome assembly Aet v5.0 features greater sequence contiguity and improved annotation.</title>
        <authorList>
            <person name="Wang L."/>
            <person name="Zhu T."/>
            <person name="Rodriguez J.C."/>
            <person name="Deal K.R."/>
            <person name="Dubcovsky J."/>
            <person name="McGuire P.E."/>
            <person name="Lux T."/>
            <person name="Spannagl M."/>
            <person name="Mayer K.F.X."/>
            <person name="Baldrich P."/>
            <person name="Meyers B.C."/>
            <person name="Huo N."/>
            <person name="Gu Y.Q."/>
            <person name="Zhou H."/>
            <person name="Devos K.M."/>
            <person name="Bennetzen J.L."/>
            <person name="Unver T."/>
            <person name="Budak H."/>
            <person name="Gulick P.J."/>
            <person name="Galiba G."/>
            <person name="Kalapos B."/>
            <person name="Nelson D.R."/>
            <person name="Li P."/>
            <person name="You F.M."/>
            <person name="Luo M.C."/>
            <person name="Dvorak J."/>
        </authorList>
    </citation>
    <scope>NUCLEOTIDE SEQUENCE [LARGE SCALE GENOMIC DNA]</scope>
    <source>
        <strain evidence="1">cv. AL8/78</strain>
    </source>
</reference>
<protein>
    <submittedName>
        <fullName evidence="1">Uncharacterized protein</fullName>
    </submittedName>
</protein>
<name>A0A453BEQ6_AEGTS</name>
<reference evidence="1" key="3">
    <citation type="journal article" date="2017" name="Nature">
        <title>Genome sequence of the progenitor of the wheat D genome Aegilops tauschii.</title>
        <authorList>
            <person name="Luo M.C."/>
            <person name="Gu Y.Q."/>
            <person name="Puiu D."/>
            <person name="Wang H."/>
            <person name="Twardziok S.O."/>
            <person name="Deal K.R."/>
            <person name="Huo N."/>
            <person name="Zhu T."/>
            <person name="Wang L."/>
            <person name="Wang Y."/>
            <person name="McGuire P.E."/>
            <person name="Liu S."/>
            <person name="Long H."/>
            <person name="Ramasamy R.K."/>
            <person name="Rodriguez J.C."/>
            <person name="Van S.L."/>
            <person name="Yuan L."/>
            <person name="Wang Z."/>
            <person name="Xia Z."/>
            <person name="Xiao L."/>
            <person name="Anderson O.D."/>
            <person name="Ouyang S."/>
            <person name="Liang Y."/>
            <person name="Zimin A.V."/>
            <person name="Pertea G."/>
            <person name="Qi P."/>
            <person name="Bennetzen J.L."/>
            <person name="Dai X."/>
            <person name="Dawson M.W."/>
            <person name="Muller H.G."/>
            <person name="Kugler K."/>
            <person name="Rivarola-Duarte L."/>
            <person name="Spannagl M."/>
            <person name="Mayer K.F.X."/>
            <person name="Lu F.H."/>
            <person name="Bevan M.W."/>
            <person name="Leroy P."/>
            <person name="Li P."/>
            <person name="You F.M."/>
            <person name="Sun Q."/>
            <person name="Liu Z."/>
            <person name="Lyons E."/>
            <person name="Wicker T."/>
            <person name="Salzberg S.L."/>
            <person name="Devos K.M."/>
            <person name="Dvorak J."/>
        </authorList>
    </citation>
    <scope>NUCLEOTIDE SEQUENCE [LARGE SCALE GENOMIC DNA]</scope>
    <source>
        <strain evidence="1">cv. AL8/78</strain>
    </source>
</reference>
<proteinExistence type="predicted"/>
<keyword evidence="2" id="KW-1185">Reference proteome</keyword>
<organism evidence="1 2">
    <name type="scientific">Aegilops tauschii subsp. strangulata</name>
    <name type="common">Goatgrass</name>
    <dbReference type="NCBI Taxonomy" id="200361"/>
    <lineage>
        <taxon>Eukaryota</taxon>
        <taxon>Viridiplantae</taxon>
        <taxon>Streptophyta</taxon>
        <taxon>Embryophyta</taxon>
        <taxon>Tracheophyta</taxon>
        <taxon>Spermatophyta</taxon>
        <taxon>Magnoliopsida</taxon>
        <taxon>Liliopsida</taxon>
        <taxon>Poales</taxon>
        <taxon>Poaceae</taxon>
        <taxon>BOP clade</taxon>
        <taxon>Pooideae</taxon>
        <taxon>Triticodae</taxon>
        <taxon>Triticeae</taxon>
        <taxon>Triticinae</taxon>
        <taxon>Aegilops</taxon>
    </lineage>
</organism>
<sequence>RISCIGRDRWGKDYTLDWNSGRTDENPTDEVHRDILIWSKIVRSRPGVCSTFALDTRNKLLGSI</sequence>